<comment type="caution">
    <text evidence="1">The sequence shown here is derived from an EMBL/GenBank/DDBJ whole genome shotgun (WGS) entry which is preliminary data.</text>
</comment>
<organism evidence="1 2">
    <name type="scientific">Araneus ventricosus</name>
    <name type="common">Orbweaver spider</name>
    <name type="synonym">Epeira ventricosa</name>
    <dbReference type="NCBI Taxonomy" id="182803"/>
    <lineage>
        <taxon>Eukaryota</taxon>
        <taxon>Metazoa</taxon>
        <taxon>Ecdysozoa</taxon>
        <taxon>Arthropoda</taxon>
        <taxon>Chelicerata</taxon>
        <taxon>Arachnida</taxon>
        <taxon>Araneae</taxon>
        <taxon>Araneomorphae</taxon>
        <taxon>Entelegynae</taxon>
        <taxon>Araneoidea</taxon>
        <taxon>Araneidae</taxon>
        <taxon>Araneus</taxon>
    </lineage>
</organism>
<proteinExistence type="predicted"/>
<protein>
    <submittedName>
        <fullName evidence="1">Uncharacterized protein</fullName>
    </submittedName>
</protein>
<name>A0A4Y2PBC4_ARAVE</name>
<dbReference type="EMBL" id="BGPR01010653">
    <property type="protein sequence ID" value="GBN47306.1"/>
    <property type="molecule type" value="Genomic_DNA"/>
</dbReference>
<gene>
    <name evidence="1" type="ORF">AVEN_212550_1</name>
</gene>
<evidence type="ECO:0000313" key="1">
    <source>
        <dbReference type="EMBL" id="GBN47306.1"/>
    </source>
</evidence>
<sequence length="94" mass="10980">MSTWKQLDTLRRMCVWKNSIFTPWADYVNSSVHVAQPTQPLHLVQIMWVYKASIESPMEQLEAWRGQLAAQIWIIYLWFKEISGVIPEGGLLFA</sequence>
<reference evidence="1 2" key="1">
    <citation type="journal article" date="2019" name="Sci. Rep.">
        <title>Orb-weaving spider Araneus ventricosus genome elucidates the spidroin gene catalogue.</title>
        <authorList>
            <person name="Kono N."/>
            <person name="Nakamura H."/>
            <person name="Ohtoshi R."/>
            <person name="Moran D.A.P."/>
            <person name="Shinohara A."/>
            <person name="Yoshida Y."/>
            <person name="Fujiwara M."/>
            <person name="Mori M."/>
            <person name="Tomita M."/>
            <person name="Arakawa K."/>
        </authorList>
    </citation>
    <scope>NUCLEOTIDE SEQUENCE [LARGE SCALE GENOMIC DNA]</scope>
</reference>
<dbReference type="AlphaFoldDB" id="A0A4Y2PBC4"/>
<evidence type="ECO:0000313" key="2">
    <source>
        <dbReference type="Proteomes" id="UP000499080"/>
    </source>
</evidence>
<keyword evidence="2" id="KW-1185">Reference proteome</keyword>
<accession>A0A4Y2PBC4</accession>
<dbReference type="Proteomes" id="UP000499080">
    <property type="component" value="Unassembled WGS sequence"/>
</dbReference>